<dbReference type="RefSeq" id="WP_310330646.1">
    <property type="nucleotide sequence ID" value="NZ_JAVDXV010000007.1"/>
</dbReference>
<organism evidence="1 2">
    <name type="scientific">Roseateles asaccharophilus</name>
    <dbReference type="NCBI Taxonomy" id="582607"/>
    <lineage>
        <taxon>Bacteria</taxon>
        <taxon>Pseudomonadati</taxon>
        <taxon>Pseudomonadota</taxon>
        <taxon>Betaproteobacteria</taxon>
        <taxon>Burkholderiales</taxon>
        <taxon>Sphaerotilaceae</taxon>
        <taxon>Roseateles</taxon>
    </lineage>
</organism>
<sequence length="435" mass="47731">MLLTLEIVPAHEGDCLMLHWGTAADPKHALIDGGPGDVYDKKLLPRINQIRASRGLNTPLKLSLVMVSHIDNDHITGVKKLFAGMEALVGGSPKKSPVLVDRLWHNTFNDILDDDVDEYYEQVTASFTASVGGEPNPKIESKVQSAFIAKGEPQADAEFQARVVSEILAGQPDGRDLRNSFEVLKAANWIKYSLNAPFTKAGKGTLIKVDKTPMSADIEGLQLAIYGPMQAEIEALQAAFDQYIKSKGLNVEAVLAAYADKSVPNLSSIVCYVGMKNGAGQPRTILLTGDARGDKIIESLRNTKTLTGASMHVTILKLPHHGSNRNLAPDFFTTITADHYVISADGKYGNPDCDTLKWLVEARGKSAVYDIYLTYKPKDIDAKHKAEVESKGKTWDEKTMSIELFFKSAVAQGYKFRYHQGDVLKIDLGDETLPW</sequence>
<comment type="caution">
    <text evidence="1">The sequence shown here is derived from an EMBL/GenBank/DDBJ whole genome shotgun (WGS) entry which is preliminary data.</text>
</comment>
<keyword evidence="1" id="KW-0378">Hydrolase</keyword>
<name>A0ABU2AAS7_9BURK</name>
<accession>A0ABU2AAS7</accession>
<reference evidence="1 2" key="1">
    <citation type="submission" date="2023-07" db="EMBL/GenBank/DDBJ databases">
        <title>Sorghum-associated microbial communities from plants grown in Nebraska, USA.</title>
        <authorList>
            <person name="Schachtman D."/>
        </authorList>
    </citation>
    <scope>NUCLEOTIDE SEQUENCE [LARGE SCALE GENOMIC DNA]</scope>
    <source>
        <strain evidence="1 2">BE316</strain>
    </source>
</reference>
<protein>
    <submittedName>
        <fullName evidence="1">Beta-lactamase superfamily II metal-dependent hydrolase</fullName>
    </submittedName>
</protein>
<dbReference type="EMBL" id="JAVDXV010000007">
    <property type="protein sequence ID" value="MDR7334311.1"/>
    <property type="molecule type" value="Genomic_DNA"/>
</dbReference>
<dbReference type="GO" id="GO:0016787">
    <property type="term" value="F:hydrolase activity"/>
    <property type="evidence" value="ECO:0007669"/>
    <property type="project" value="UniProtKB-KW"/>
</dbReference>
<dbReference type="SUPFAM" id="SSF56281">
    <property type="entry name" value="Metallo-hydrolase/oxidoreductase"/>
    <property type="match status" value="1"/>
</dbReference>
<dbReference type="Proteomes" id="UP001180825">
    <property type="component" value="Unassembled WGS sequence"/>
</dbReference>
<evidence type="ECO:0000313" key="1">
    <source>
        <dbReference type="EMBL" id="MDR7334311.1"/>
    </source>
</evidence>
<evidence type="ECO:0000313" key="2">
    <source>
        <dbReference type="Proteomes" id="UP001180825"/>
    </source>
</evidence>
<dbReference type="PANTHER" id="PTHR30619:SF1">
    <property type="entry name" value="RECOMBINATION PROTEIN 2"/>
    <property type="match status" value="1"/>
</dbReference>
<dbReference type="PANTHER" id="PTHR30619">
    <property type="entry name" value="DNA INTERNALIZATION/COMPETENCE PROTEIN COMEC/REC2"/>
    <property type="match status" value="1"/>
</dbReference>
<dbReference type="InterPro" id="IPR052159">
    <property type="entry name" value="Competence_DNA_uptake"/>
</dbReference>
<gene>
    <name evidence="1" type="ORF">J2X21_003467</name>
</gene>
<proteinExistence type="predicted"/>
<dbReference type="InterPro" id="IPR036866">
    <property type="entry name" value="RibonucZ/Hydroxyglut_hydro"/>
</dbReference>
<dbReference type="Gene3D" id="3.60.15.10">
    <property type="entry name" value="Ribonuclease Z/Hydroxyacylglutathione hydrolase-like"/>
    <property type="match status" value="1"/>
</dbReference>
<keyword evidence="2" id="KW-1185">Reference proteome</keyword>